<feature type="region of interest" description="Disordered" evidence="1">
    <location>
        <begin position="233"/>
        <end position="290"/>
    </location>
</feature>
<evidence type="ECO:0000313" key="3">
    <source>
        <dbReference type="Proteomes" id="UP000784294"/>
    </source>
</evidence>
<reference evidence="2" key="1">
    <citation type="submission" date="2018-11" db="EMBL/GenBank/DDBJ databases">
        <authorList>
            <consortium name="Pathogen Informatics"/>
        </authorList>
    </citation>
    <scope>NUCLEOTIDE SEQUENCE</scope>
</reference>
<protein>
    <submittedName>
        <fullName evidence="2">Uncharacterized protein</fullName>
    </submittedName>
</protein>
<feature type="region of interest" description="Disordered" evidence="1">
    <location>
        <begin position="99"/>
        <end position="133"/>
    </location>
</feature>
<gene>
    <name evidence="2" type="ORF">PXEA_LOCUS4897</name>
</gene>
<name>A0A448WH23_9PLAT</name>
<feature type="compositionally biased region" description="Low complexity" evidence="1">
    <location>
        <begin position="194"/>
        <end position="203"/>
    </location>
</feature>
<dbReference type="AlphaFoldDB" id="A0A448WH23"/>
<comment type="caution">
    <text evidence="2">The sequence shown here is derived from an EMBL/GenBank/DDBJ whole genome shotgun (WGS) entry which is preliminary data.</text>
</comment>
<dbReference type="EMBL" id="CAAALY010011840">
    <property type="protein sequence ID" value="VEL11457.1"/>
    <property type="molecule type" value="Genomic_DNA"/>
</dbReference>
<evidence type="ECO:0000256" key="1">
    <source>
        <dbReference type="SAM" id="MobiDB-lite"/>
    </source>
</evidence>
<accession>A0A448WH23</accession>
<organism evidence="2 3">
    <name type="scientific">Protopolystoma xenopodis</name>
    <dbReference type="NCBI Taxonomy" id="117903"/>
    <lineage>
        <taxon>Eukaryota</taxon>
        <taxon>Metazoa</taxon>
        <taxon>Spiralia</taxon>
        <taxon>Lophotrochozoa</taxon>
        <taxon>Platyhelminthes</taxon>
        <taxon>Monogenea</taxon>
        <taxon>Polyopisthocotylea</taxon>
        <taxon>Polystomatidea</taxon>
        <taxon>Polystomatidae</taxon>
        <taxon>Protopolystoma</taxon>
    </lineage>
</organism>
<keyword evidence="3" id="KW-1185">Reference proteome</keyword>
<sequence length="290" mass="32199">MARQLRQVLMNFEVAHQQSHLNQQQQQLPPSSSSQQSNEVPLLQSPIGEKKIKLEMTTSEQEAFSQGERALTSAPMDSTEVYFYNDSMLIPSCLANPAATRPGAPSNQEARPDVKSGLQRQDMERDGNEEVRGLSWDQTLNKYAPDINAVADASFLCGQPAEQKQQSVDLLGEPQLRSPDGSSRDEEGRHLRQQHQPEQQFHQTVPSTSCFPLPLIPSDVLLTTSPLPLSHSPHLSAEFSQRRPTLSCVTSEETSSIEQRLQPQRKSTYSTSATSTRLSESTDVSADSER</sequence>
<proteinExistence type="predicted"/>
<feature type="region of interest" description="Disordered" evidence="1">
    <location>
        <begin position="165"/>
        <end position="206"/>
    </location>
</feature>
<feature type="compositionally biased region" description="Basic and acidic residues" evidence="1">
    <location>
        <begin position="121"/>
        <end position="132"/>
    </location>
</feature>
<evidence type="ECO:0000313" key="2">
    <source>
        <dbReference type="EMBL" id="VEL11457.1"/>
    </source>
</evidence>
<feature type="region of interest" description="Disordered" evidence="1">
    <location>
        <begin position="16"/>
        <end position="72"/>
    </location>
</feature>
<feature type="compositionally biased region" description="Low complexity" evidence="1">
    <location>
        <begin position="16"/>
        <end position="38"/>
    </location>
</feature>
<feature type="compositionally biased region" description="Polar residues" evidence="1">
    <location>
        <begin position="238"/>
        <end position="290"/>
    </location>
</feature>
<dbReference type="Proteomes" id="UP000784294">
    <property type="component" value="Unassembled WGS sequence"/>
</dbReference>